<sequence length="363" mass="38763">MDDGYSTIIDAIMFLAMVSACAIILSPAIAGGESRRAVADSSLRALASSCLASVETGRVDYFEYRILGDRVDAVAESCGIDPGAWLYRDVTKAVLGRGNRHKSAMEMAAEAAACQFTVRMGGDTLTLNPLTAEYRSGVERAVDGQARERLDGRYAYNFTLRWVPFAGVPFEGSVECGKPVPVGAASASTLVTMPYQAGVTGSRIEEAISPELSGIENATREYRAGGRDDVYREQLSAYLSSSLKKSSSLMVEEVLGNTLYRVVPASDVGNPLAMLASFSDNDTVSAGPVLLNASDDLEDVLCDMIVQYSSEPLDGLADKIIEGVDDGSIEPGDERDIIVNWLCTRYNPSAARATLSVWVTADA</sequence>
<dbReference type="GeneID" id="8682598"/>
<keyword evidence="2" id="KW-1185">Reference proteome</keyword>
<dbReference type="RefSeq" id="WP_012901692.1">
    <property type="nucleotide sequence ID" value="NC_013665.1"/>
</dbReference>
<dbReference type="STRING" id="304371.MCP_2950"/>
<reference evidence="1 2" key="1">
    <citation type="journal article" date="2007" name="Appl. Environ. Microbiol.">
        <title>Isolation of key methanogens for global methane emission from rice paddy fields: a novel isolate affiliated with the clone cluster rice cluster I.</title>
        <authorList>
            <person name="Sakai S."/>
            <person name="Imachi H."/>
            <person name="Sekiguchi Y."/>
            <person name="Ohashi A."/>
            <person name="Harada H."/>
            <person name="Kamagata Y."/>
        </authorList>
    </citation>
    <scope>NUCLEOTIDE SEQUENCE [LARGE SCALE GENOMIC DNA]</scope>
    <source>
        <strain evidence="2">DSM 17711 / JCM 13418 / NBRC 101707 / SANAE</strain>
    </source>
</reference>
<protein>
    <submittedName>
        <fullName evidence="1">Uncharacterized protein</fullName>
    </submittedName>
</protein>
<dbReference type="InterPro" id="IPR055708">
    <property type="entry name" value="DUF7284"/>
</dbReference>
<reference evidence="2" key="3">
    <citation type="journal article" date="2011" name="PLoS ONE">
        <title>Genome sequence of a mesophilic hydrogenotrophic methanogen Methanocella paludicola, the first cultivated representative of the order Methanocellales.</title>
        <authorList>
            <person name="Sakai S."/>
            <person name="Takaki Y."/>
            <person name="Shimamura S."/>
            <person name="Sekine M."/>
            <person name="Tajima T."/>
            <person name="Kosugi H."/>
            <person name="Ichikawa N."/>
            <person name="Tasumi E."/>
            <person name="Hiraki A.T."/>
            <person name="Shimizu A."/>
            <person name="Kato Y."/>
            <person name="Nishiko R."/>
            <person name="Mori K."/>
            <person name="Fujita N."/>
            <person name="Imachi H."/>
            <person name="Takai K."/>
        </authorList>
    </citation>
    <scope>NUCLEOTIDE SEQUENCE [LARGE SCALE GENOMIC DNA]</scope>
    <source>
        <strain evidence="2">DSM 17711 / JCM 13418 / NBRC 101707 / SANAE</strain>
    </source>
</reference>
<dbReference type="Pfam" id="PF23955">
    <property type="entry name" value="DUF7284"/>
    <property type="match status" value="1"/>
</dbReference>
<proteinExistence type="predicted"/>
<dbReference type="Proteomes" id="UP000001882">
    <property type="component" value="Chromosome"/>
</dbReference>
<dbReference type="KEGG" id="mpd:MCP_2950"/>
<dbReference type="eggNOG" id="arCOG05167">
    <property type="taxonomic scope" value="Archaea"/>
</dbReference>
<dbReference type="EMBL" id="AP011532">
    <property type="protein sequence ID" value="BAI63022.1"/>
    <property type="molecule type" value="Genomic_DNA"/>
</dbReference>
<gene>
    <name evidence="1" type="ordered locus">MCP_2950</name>
</gene>
<evidence type="ECO:0000313" key="2">
    <source>
        <dbReference type="Proteomes" id="UP000001882"/>
    </source>
</evidence>
<dbReference type="OrthoDB" id="147867at2157"/>
<dbReference type="AlphaFoldDB" id="D1Z2V0"/>
<organism evidence="1 2">
    <name type="scientific">Methanocella paludicola (strain DSM 17711 / JCM 13418 / NBRC 101707 / SANAE)</name>
    <dbReference type="NCBI Taxonomy" id="304371"/>
    <lineage>
        <taxon>Archaea</taxon>
        <taxon>Methanobacteriati</taxon>
        <taxon>Methanobacteriota</taxon>
        <taxon>Stenosarchaea group</taxon>
        <taxon>Methanomicrobia</taxon>
        <taxon>Methanocellales</taxon>
        <taxon>Methanocellaceae</taxon>
        <taxon>Methanocella</taxon>
    </lineage>
</organism>
<accession>D1Z2V0</accession>
<evidence type="ECO:0000313" key="1">
    <source>
        <dbReference type="EMBL" id="BAI63022.1"/>
    </source>
</evidence>
<reference evidence="1 2" key="2">
    <citation type="journal article" date="2008" name="Int. J. Syst. Evol. Microbiol.">
        <title>Methanocella paludicola gen. nov., sp. nov., a methane-producing archaeon, the first isolate of the lineage 'Rice Cluster I', and proposal of the new archaeal order Methanocellales ord. nov.</title>
        <authorList>
            <person name="Sakai S."/>
            <person name="Imachi H."/>
            <person name="Hanada S."/>
            <person name="Ohashi A."/>
            <person name="Harada H."/>
            <person name="Kamagata Y."/>
        </authorList>
    </citation>
    <scope>NUCLEOTIDE SEQUENCE [LARGE SCALE GENOMIC DNA]</scope>
    <source>
        <strain evidence="2">DSM 17711 / JCM 13418 / NBRC 101707 / SANAE</strain>
    </source>
</reference>
<name>D1Z2V0_METPS</name>
<dbReference type="InParanoid" id="D1Z2V0"/>